<evidence type="ECO:0000256" key="10">
    <source>
        <dbReference type="ARBA" id="ARBA00035861"/>
    </source>
</evidence>
<dbReference type="PANTHER" id="PTHR47707">
    <property type="entry name" value="8-OXO-DGTP DIPHOSPHATASE"/>
    <property type="match status" value="1"/>
</dbReference>
<keyword evidence="5" id="KW-0479">Metal-binding</keyword>
<dbReference type="EMBL" id="VLJV01000001">
    <property type="protein sequence ID" value="TWH20580.1"/>
    <property type="molecule type" value="Genomic_DNA"/>
</dbReference>
<evidence type="ECO:0000256" key="4">
    <source>
        <dbReference type="ARBA" id="ARBA00022705"/>
    </source>
</evidence>
<dbReference type="GO" id="GO:0006281">
    <property type="term" value="P:DNA repair"/>
    <property type="evidence" value="ECO:0007669"/>
    <property type="project" value="UniProtKB-KW"/>
</dbReference>
<keyword evidence="6" id="KW-0227">DNA damage</keyword>
<keyword evidence="3" id="KW-0515">Mutator protein</keyword>
<evidence type="ECO:0000313" key="14">
    <source>
        <dbReference type="Proteomes" id="UP000317303"/>
    </source>
</evidence>
<dbReference type="InterPro" id="IPR047127">
    <property type="entry name" value="MutT-like"/>
</dbReference>
<evidence type="ECO:0000313" key="13">
    <source>
        <dbReference type="EMBL" id="TWH20580.1"/>
    </source>
</evidence>
<evidence type="ECO:0000256" key="5">
    <source>
        <dbReference type="ARBA" id="ARBA00022723"/>
    </source>
</evidence>
<gene>
    <name evidence="13" type="ORF">JD82_02426</name>
</gene>
<evidence type="ECO:0000256" key="1">
    <source>
        <dbReference type="ARBA" id="ARBA00001946"/>
    </source>
</evidence>
<dbReference type="GO" id="GO:0044716">
    <property type="term" value="F:8-oxo-GDP phosphatase activity"/>
    <property type="evidence" value="ECO:0007669"/>
    <property type="project" value="TreeGrafter"/>
</dbReference>
<dbReference type="InterPro" id="IPR000086">
    <property type="entry name" value="NUDIX_hydrolase_dom"/>
</dbReference>
<evidence type="ECO:0000256" key="8">
    <source>
        <dbReference type="ARBA" id="ARBA00022842"/>
    </source>
</evidence>
<keyword evidence="4" id="KW-0235">DNA replication</keyword>
<dbReference type="PRINTS" id="PR00502">
    <property type="entry name" value="NUDIXFAMILY"/>
</dbReference>
<comment type="catalytic activity">
    <reaction evidence="10">
        <text>8-oxo-dGTP + H2O = 8-oxo-dGMP + diphosphate + H(+)</text>
        <dbReference type="Rhea" id="RHEA:31575"/>
        <dbReference type="ChEBI" id="CHEBI:15377"/>
        <dbReference type="ChEBI" id="CHEBI:15378"/>
        <dbReference type="ChEBI" id="CHEBI:33019"/>
        <dbReference type="ChEBI" id="CHEBI:63224"/>
        <dbReference type="ChEBI" id="CHEBI:77896"/>
        <dbReference type="EC" id="3.6.1.55"/>
    </reaction>
</comment>
<dbReference type="GO" id="GO:0046872">
    <property type="term" value="F:metal ion binding"/>
    <property type="evidence" value="ECO:0007669"/>
    <property type="project" value="UniProtKB-KW"/>
</dbReference>
<keyword evidence="7" id="KW-0378">Hydrolase</keyword>
<dbReference type="PROSITE" id="PS51462">
    <property type="entry name" value="NUDIX"/>
    <property type="match status" value="1"/>
</dbReference>
<dbReference type="RefSeq" id="WP_048807234.1">
    <property type="nucleotide sequence ID" value="NZ_JOIJ01000031.1"/>
</dbReference>
<evidence type="ECO:0000256" key="7">
    <source>
        <dbReference type="ARBA" id="ARBA00022801"/>
    </source>
</evidence>
<accession>A0A660CAE7</accession>
<comment type="similarity">
    <text evidence="2">Belongs to the Nudix hydrolase family.</text>
</comment>
<sequence length="132" mass="14011">MTGTVERVIVAAAIVDGGKLLVQQRAYPDEAAGLWELPGGRVEDGETEQDALRRECSEELDVEVTVGVRIGDDVVLRGGSLLRVYAAALVGGGVPRAVEHKALRWVGADEVAGVDWLPADRGLVPDLEELLA</sequence>
<evidence type="ECO:0000256" key="2">
    <source>
        <dbReference type="ARBA" id="ARBA00005582"/>
    </source>
</evidence>
<keyword evidence="14" id="KW-1185">Reference proteome</keyword>
<protein>
    <recommendedName>
        <fullName evidence="11">8-oxo-dGTP diphosphatase</fullName>
        <ecNumber evidence="11">3.6.1.55</ecNumber>
    </recommendedName>
</protein>
<name>A0A660CAE7_9PSEU</name>
<dbReference type="Pfam" id="PF00293">
    <property type="entry name" value="NUDIX"/>
    <property type="match status" value="1"/>
</dbReference>
<dbReference type="GO" id="GO:0035539">
    <property type="term" value="F:8-oxo-7,8-dihydrodeoxyguanosine triphosphate pyrophosphatase activity"/>
    <property type="evidence" value="ECO:0007669"/>
    <property type="project" value="UniProtKB-EC"/>
</dbReference>
<feature type="domain" description="Nudix hydrolase" evidence="12">
    <location>
        <begin position="5"/>
        <end position="129"/>
    </location>
</feature>
<evidence type="ECO:0000256" key="3">
    <source>
        <dbReference type="ARBA" id="ARBA00022457"/>
    </source>
</evidence>
<dbReference type="PANTHER" id="PTHR47707:SF1">
    <property type="entry name" value="NUDIX HYDROLASE FAMILY PROTEIN"/>
    <property type="match status" value="1"/>
</dbReference>
<dbReference type="GO" id="GO:0008413">
    <property type="term" value="F:8-oxo-7,8-dihydroguanosine triphosphate pyrophosphatase activity"/>
    <property type="evidence" value="ECO:0007669"/>
    <property type="project" value="TreeGrafter"/>
</dbReference>
<keyword evidence="8" id="KW-0460">Magnesium</keyword>
<dbReference type="InterPro" id="IPR020476">
    <property type="entry name" value="Nudix_hydrolase"/>
</dbReference>
<dbReference type="Gene3D" id="3.90.79.10">
    <property type="entry name" value="Nucleoside Triphosphate Pyrophosphohydrolase"/>
    <property type="match status" value="1"/>
</dbReference>
<reference evidence="13 14" key="1">
    <citation type="submission" date="2019-07" db="EMBL/GenBank/DDBJ databases">
        <title>R&amp;d 2014.</title>
        <authorList>
            <person name="Klenk H.-P."/>
        </authorList>
    </citation>
    <scope>NUCLEOTIDE SEQUENCE [LARGE SCALE GENOMIC DNA]</scope>
    <source>
        <strain evidence="13 14">DSM 43194</strain>
    </source>
</reference>
<evidence type="ECO:0000256" key="9">
    <source>
        <dbReference type="ARBA" id="ARBA00023204"/>
    </source>
</evidence>
<dbReference type="EC" id="3.6.1.55" evidence="11"/>
<dbReference type="Proteomes" id="UP000317303">
    <property type="component" value="Unassembled WGS sequence"/>
</dbReference>
<proteinExistence type="inferred from homology"/>
<organism evidence="13 14">
    <name type="scientific">Prauserella rugosa</name>
    <dbReference type="NCBI Taxonomy" id="43354"/>
    <lineage>
        <taxon>Bacteria</taxon>
        <taxon>Bacillati</taxon>
        <taxon>Actinomycetota</taxon>
        <taxon>Actinomycetes</taxon>
        <taxon>Pseudonocardiales</taxon>
        <taxon>Pseudonocardiaceae</taxon>
        <taxon>Prauserella</taxon>
    </lineage>
</organism>
<dbReference type="SUPFAM" id="SSF55811">
    <property type="entry name" value="Nudix"/>
    <property type="match status" value="1"/>
</dbReference>
<dbReference type="GO" id="GO:0044715">
    <property type="term" value="F:8-oxo-dGDP phosphatase activity"/>
    <property type="evidence" value="ECO:0007669"/>
    <property type="project" value="TreeGrafter"/>
</dbReference>
<evidence type="ECO:0000256" key="11">
    <source>
        <dbReference type="ARBA" id="ARBA00038905"/>
    </source>
</evidence>
<dbReference type="AlphaFoldDB" id="A0A660CAE7"/>
<keyword evidence="9" id="KW-0234">DNA repair</keyword>
<evidence type="ECO:0000256" key="6">
    <source>
        <dbReference type="ARBA" id="ARBA00022763"/>
    </source>
</evidence>
<evidence type="ECO:0000259" key="12">
    <source>
        <dbReference type="PROSITE" id="PS51462"/>
    </source>
</evidence>
<comment type="cofactor">
    <cofactor evidence="1">
        <name>Mg(2+)</name>
        <dbReference type="ChEBI" id="CHEBI:18420"/>
    </cofactor>
</comment>
<dbReference type="CDD" id="cd03425">
    <property type="entry name" value="NUDIX_MutT_NudA_like"/>
    <property type="match status" value="1"/>
</dbReference>
<dbReference type="InterPro" id="IPR015797">
    <property type="entry name" value="NUDIX_hydrolase-like_dom_sf"/>
</dbReference>
<dbReference type="GO" id="GO:0006260">
    <property type="term" value="P:DNA replication"/>
    <property type="evidence" value="ECO:0007669"/>
    <property type="project" value="UniProtKB-KW"/>
</dbReference>
<comment type="caution">
    <text evidence="13">The sequence shown here is derived from an EMBL/GenBank/DDBJ whole genome shotgun (WGS) entry which is preliminary data.</text>
</comment>